<evidence type="ECO:0000313" key="3">
    <source>
        <dbReference type="EMBL" id="RBP48667.1"/>
    </source>
</evidence>
<dbReference type="EMBL" id="QNRT01000005">
    <property type="protein sequence ID" value="RBP48667.1"/>
    <property type="molecule type" value="Genomic_DNA"/>
</dbReference>
<feature type="domain" description="Trypsin-co-occurring" evidence="2">
    <location>
        <begin position="29"/>
        <end position="101"/>
    </location>
</feature>
<keyword evidence="1" id="KW-0732">Signal</keyword>
<evidence type="ECO:0000313" key="4">
    <source>
        <dbReference type="Proteomes" id="UP000253083"/>
    </source>
</evidence>
<proteinExistence type="predicted"/>
<dbReference type="RefSeq" id="WP_113955272.1">
    <property type="nucleotide sequence ID" value="NZ_QNRT01000005.1"/>
</dbReference>
<sequence length="187" mass="19811">MNLIKLSTLVFAIMLSASTKASDAQESEIEIASVVEQIQNGIDIAKKGLAADSLPNLQSVTLNLNTAVKRDGGPKFKFLIFSFGKKWTSEASQTTTITLVPKVPRVTPTSAEEISDSIAKMIIAAADGVSKASAHASVPLELGSLSIQQKFIVKNETSGGFSIELLSIEASGSYSEANVQTMTITFK</sequence>
<keyword evidence="4" id="KW-1185">Reference proteome</keyword>
<dbReference type="Proteomes" id="UP000253083">
    <property type="component" value="Unassembled WGS sequence"/>
</dbReference>
<reference evidence="3 4" key="1">
    <citation type="submission" date="2018-06" db="EMBL/GenBank/DDBJ databases">
        <title>Genomic Encyclopedia of Type Strains, Phase IV (KMG-IV): sequencing the most valuable type-strain genomes for metagenomic binning, comparative biology and taxonomic classification.</title>
        <authorList>
            <person name="Goeker M."/>
        </authorList>
    </citation>
    <scope>NUCLEOTIDE SEQUENCE [LARGE SCALE GENOMIC DNA]</scope>
    <source>
        <strain evidence="3 4">DSM 24032</strain>
    </source>
</reference>
<dbReference type="InterPro" id="IPR045608">
    <property type="entry name" value="Trypco2"/>
</dbReference>
<dbReference type="InParanoid" id="A0A395JIA2"/>
<name>A0A395JIA2_9GAMM</name>
<comment type="caution">
    <text evidence="3">The sequence shown here is derived from an EMBL/GenBank/DDBJ whole genome shotgun (WGS) entry which is preliminary data.</text>
</comment>
<evidence type="ECO:0000259" key="2">
    <source>
        <dbReference type="Pfam" id="PF19631"/>
    </source>
</evidence>
<gene>
    <name evidence="3" type="ORF">DFR28_1055</name>
</gene>
<dbReference type="AlphaFoldDB" id="A0A395JIA2"/>
<feature type="chain" id="PRO_5017469189" description="Trypsin-co-occurring domain-containing protein" evidence="1">
    <location>
        <begin position="22"/>
        <end position="187"/>
    </location>
</feature>
<evidence type="ECO:0000256" key="1">
    <source>
        <dbReference type="SAM" id="SignalP"/>
    </source>
</evidence>
<accession>A0A395JIA2</accession>
<protein>
    <recommendedName>
        <fullName evidence="2">Trypsin-co-occurring domain-containing protein</fullName>
    </recommendedName>
</protein>
<organism evidence="3 4">
    <name type="scientific">Arenicella xantha</name>
    <dbReference type="NCBI Taxonomy" id="644221"/>
    <lineage>
        <taxon>Bacteria</taxon>
        <taxon>Pseudomonadati</taxon>
        <taxon>Pseudomonadota</taxon>
        <taxon>Gammaproteobacteria</taxon>
        <taxon>Arenicellales</taxon>
        <taxon>Arenicellaceae</taxon>
        <taxon>Arenicella</taxon>
    </lineage>
</organism>
<feature type="signal peptide" evidence="1">
    <location>
        <begin position="1"/>
        <end position="21"/>
    </location>
</feature>
<dbReference type="Pfam" id="PF19631">
    <property type="entry name" value="Trypco2"/>
    <property type="match status" value="1"/>
</dbReference>